<evidence type="ECO:0000313" key="3">
    <source>
        <dbReference type="Proteomes" id="UP001500016"/>
    </source>
</evidence>
<evidence type="ECO:0000256" key="1">
    <source>
        <dbReference type="SAM" id="MobiDB-lite"/>
    </source>
</evidence>
<dbReference type="Proteomes" id="UP001500016">
    <property type="component" value="Unassembled WGS sequence"/>
</dbReference>
<evidence type="ECO:0000313" key="2">
    <source>
        <dbReference type="EMBL" id="GAA2061263.1"/>
    </source>
</evidence>
<organism evidence="2 3">
    <name type="scientific">Streptomyces albiaxialis</name>
    <dbReference type="NCBI Taxonomy" id="329523"/>
    <lineage>
        <taxon>Bacteria</taxon>
        <taxon>Bacillati</taxon>
        <taxon>Actinomycetota</taxon>
        <taxon>Actinomycetes</taxon>
        <taxon>Kitasatosporales</taxon>
        <taxon>Streptomycetaceae</taxon>
        <taxon>Streptomyces</taxon>
    </lineage>
</organism>
<protein>
    <submittedName>
        <fullName evidence="2">Uncharacterized protein</fullName>
    </submittedName>
</protein>
<gene>
    <name evidence="2" type="ORF">GCM10009801_03460</name>
</gene>
<feature type="region of interest" description="Disordered" evidence="1">
    <location>
        <begin position="1"/>
        <end position="38"/>
    </location>
</feature>
<dbReference type="EMBL" id="BAAAPE010000001">
    <property type="protein sequence ID" value="GAA2061263.1"/>
    <property type="molecule type" value="Genomic_DNA"/>
</dbReference>
<sequence>MRMDFNDANGVAMDSGSATVRVPRSGTKQVKVPMTDPDQADKVTDCVVVSVS</sequence>
<reference evidence="2 3" key="1">
    <citation type="journal article" date="2019" name="Int. J. Syst. Evol. Microbiol.">
        <title>The Global Catalogue of Microorganisms (GCM) 10K type strain sequencing project: providing services to taxonomists for standard genome sequencing and annotation.</title>
        <authorList>
            <consortium name="The Broad Institute Genomics Platform"/>
            <consortium name="The Broad Institute Genome Sequencing Center for Infectious Disease"/>
            <person name="Wu L."/>
            <person name="Ma J."/>
        </authorList>
    </citation>
    <scope>NUCLEOTIDE SEQUENCE [LARGE SCALE GENOMIC DNA]</scope>
    <source>
        <strain evidence="2 3">JCM 15478</strain>
    </source>
</reference>
<keyword evidence="3" id="KW-1185">Reference proteome</keyword>
<proteinExistence type="predicted"/>
<accession>A0ABN2VG75</accession>
<comment type="caution">
    <text evidence="2">The sequence shown here is derived from an EMBL/GenBank/DDBJ whole genome shotgun (WGS) entry which is preliminary data.</text>
</comment>
<name>A0ABN2VG75_9ACTN</name>